<dbReference type="Gene3D" id="3.40.1110.10">
    <property type="entry name" value="Calcium-transporting ATPase, cytoplasmic domain N"/>
    <property type="match status" value="1"/>
</dbReference>
<keyword evidence="4 15" id="KW-1003">Cell membrane</keyword>
<dbReference type="GO" id="GO:0005524">
    <property type="term" value="F:ATP binding"/>
    <property type="evidence" value="ECO:0007669"/>
    <property type="project" value="UniProtKB-UniRule"/>
</dbReference>
<dbReference type="SUPFAM" id="SSF81653">
    <property type="entry name" value="Calcium ATPase, transduction domain A"/>
    <property type="match status" value="1"/>
</dbReference>
<dbReference type="Gene3D" id="2.70.150.10">
    <property type="entry name" value="Calcium-transporting ATPase, cytoplasmic transduction domain A"/>
    <property type="match status" value="1"/>
</dbReference>
<dbReference type="SUPFAM" id="SSF55008">
    <property type="entry name" value="HMA, heavy metal-associated domain"/>
    <property type="match status" value="1"/>
</dbReference>
<evidence type="ECO:0000256" key="13">
    <source>
        <dbReference type="ARBA" id="ARBA00023065"/>
    </source>
</evidence>
<dbReference type="InterPro" id="IPR023299">
    <property type="entry name" value="ATPase_P-typ_cyto_dom_N"/>
</dbReference>
<feature type="transmembrane region" description="Helical" evidence="15">
    <location>
        <begin position="257"/>
        <end position="275"/>
    </location>
</feature>
<dbReference type="SUPFAM" id="SSF56784">
    <property type="entry name" value="HAD-like"/>
    <property type="match status" value="1"/>
</dbReference>
<feature type="transmembrane region" description="Helical" evidence="15">
    <location>
        <begin position="229"/>
        <end position="251"/>
    </location>
</feature>
<evidence type="ECO:0000256" key="7">
    <source>
        <dbReference type="ARBA" id="ARBA00022723"/>
    </source>
</evidence>
<feature type="transmembrane region" description="Helical" evidence="15">
    <location>
        <begin position="444"/>
        <end position="467"/>
    </location>
</feature>
<dbReference type="InterPro" id="IPR008250">
    <property type="entry name" value="ATPase_P-typ_transduc_dom_A_sf"/>
</dbReference>
<protein>
    <submittedName>
        <fullName evidence="17">Heavy metal translocating P-type ATPase</fullName>
    </submittedName>
</protein>
<dbReference type="SUPFAM" id="SSF81665">
    <property type="entry name" value="Calcium ATPase, transmembrane domain M"/>
    <property type="match status" value="1"/>
</dbReference>
<evidence type="ECO:0000256" key="8">
    <source>
        <dbReference type="ARBA" id="ARBA00022741"/>
    </source>
</evidence>
<evidence type="ECO:0000256" key="3">
    <source>
        <dbReference type="ARBA" id="ARBA00022448"/>
    </source>
</evidence>
<keyword evidence="14 15" id="KW-0472">Membrane</keyword>
<feature type="transmembrane region" description="Helical" evidence="15">
    <location>
        <begin position="160"/>
        <end position="184"/>
    </location>
</feature>
<evidence type="ECO:0000256" key="6">
    <source>
        <dbReference type="ARBA" id="ARBA00022692"/>
    </source>
</evidence>
<evidence type="ECO:0000256" key="15">
    <source>
        <dbReference type="RuleBase" id="RU362081"/>
    </source>
</evidence>
<feature type="transmembrane region" description="Helical" evidence="15">
    <location>
        <begin position="412"/>
        <end position="432"/>
    </location>
</feature>
<dbReference type="NCBIfam" id="TIGR01525">
    <property type="entry name" value="ATPase-IB_hvy"/>
    <property type="match status" value="1"/>
</dbReference>
<dbReference type="Gene3D" id="3.30.70.100">
    <property type="match status" value="1"/>
</dbReference>
<dbReference type="GO" id="GO:0043682">
    <property type="term" value="F:P-type divalent copper transporter activity"/>
    <property type="evidence" value="ECO:0007669"/>
    <property type="project" value="TreeGrafter"/>
</dbReference>
<dbReference type="InterPro" id="IPR023214">
    <property type="entry name" value="HAD_sf"/>
</dbReference>
<dbReference type="PANTHER" id="PTHR43520">
    <property type="entry name" value="ATP7, ISOFORM B"/>
    <property type="match status" value="1"/>
</dbReference>
<dbReference type="PROSITE" id="PS50846">
    <property type="entry name" value="HMA_2"/>
    <property type="match status" value="1"/>
</dbReference>
<dbReference type="CDD" id="cd00371">
    <property type="entry name" value="HMA"/>
    <property type="match status" value="1"/>
</dbReference>
<gene>
    <name evidence="17" type="ORF">FPD46_03585</name>
</gene>
<keyword evidence="6 15" id="KW-0812">Transmembrane</keyword>
<dbReference type="InterPro" id="IPR006121">
    <property type="entry name" value="HMA_dom"/>
</dbReference>
<feature type="transmembrane region" description="Helical" evidence="15">
    <location>
        <begin position="762"/>
        <end position="780"/>
    </location>
</feature>
<dbReference type="AlphaFoldDB" id="A0A5C7DRV2"/>
<name>A0A5C7DRV2_9BACT</name>
<dbReference type="Pfam" id="PF00403">
    <property type="entry name" value="HMA"/>
    <property type="match status" value="1"/>
</dbReference>
<organism evidence="17 18">
    <name type="scientific">Campylobacter peloridis</name>
    <dbReference type="NCBI Taxonomy" id="488546"/>
    <lineage>
        <taxon>Bacteria</taxon>
        <taxon>Pseudomonadati</taxon>
        <taxon>Campylobacterota</taxon>
        <taxon>Epsilonproteobacteria</taxon>
        <taxon>Campylobacterales</taxon>
        <taxon>Campylobacteraceae</taxon>
        <taxon>Campylobacter</taxon>
    </lineage>
</organism>
<dbReference type="InterPro" id="IPR027256">
    <property type="entry name" value="P-typ_ATPase_IB"/>
</dbReference>
<evidence type="ECO:0000256" key="1">
    <source>
        <dbReference type="ARBA" id="ARBA00004651"/>
    </source>
</evidence>
<dbReference type="InterPro" id="IPR036412">
    <property type="entry name" value="HAD-like_sf"/>
</dbReference>
<comment type="subcellular location">
    <subcellularLocation>
        <location evidence="1">Cell membrane</location>
        <topology evidence="1">Multi-pass membrane protein</topology>
    </subcellularLocation>
</comment>
<evidence type="ECO:0000256" key="4">
    <source>
        <dbReference type="ARBA" id="ARBA00022475"/>
    </source>
</evidence>
<feature type="transmembrane region" description="Helical" evidence="15">
    <location>
        <begin position="196"/>
        <end position="217"/>
    </location>
</feature>
<dbReference type="InterPro" id="IPR001757">
    <property type="entry name" value="P_typ_ATPase"/>
</dbReference>
<evidence type="ECO:0000313" key="18">
    <source>
        <dbReference type="Proteomes" id="UP000321310"/>
    </source>
</evidence>
<evidence type="ECO:0000256" key="11">
    <source>
        <dbReference type="ARBA" id="ARBA00022967"/>
    </source>
</evidence>
<sequence>MKCKHCQLDFKQEQMIEKNGSYFCCKGCQSVYEILKESGLEEFYEKLGNQTLAPVEINHNIKDYEKYIQKTKDGFSEIFLLIEEIHCAACVWLNEKILIKSDGVIEVDINSITHKARIVFDANIINLAKIIQNIESIGYKASVYSPTKSEQRATQTKRNFYAKLIVALACVMNIMWISVAKYAGFFSGMDADTKDILHFAEFLLCTPVLFYTGSVFYKNAYYALKFKNINMDTLVISGASLAYIYSLWAMFSRASQVYFDSVAMIICFVFIGKYLELISKKKALDTLDHLRSLLCGEVRVLRNNKIELVDVEEVKIGDIIELKEGDIVLIDGECVSGNASLDVSSLSGESIPIDIQKKDIIYSASLVLNGNILYEAKALYKDSKLAQIITLLENSSSRKAKIEKKVNQISRYFSPIILTCSFLCFIFTYFILNLTIEEAVVRMVSVLIIACPCALALATPVSSLVAISTALKEKILFKEAGVVEDLSKCNIAVFDKTGVLTKAKLEVKKSILDDDLDINELICFLRLTNHPVAKSILDYLKGDTLENIRFENIQNFQAKGYKAFIGENEFLGGNKRFFNENNIHINKIDEIQGTHFIFAKNKKILAIFELEDQIRESSQKLIDFMKKQNMQIYMLTGDNQNAAKKVAHVLGIKNYKASCMPEDKMQIVYELNQQGKVLMIGDGVNDALALSYAGVGISLKEGSELAMQNCDIILLKNDLQSLQKAILISKRAYMIIKQNLAFSLSYNALTIPLAFFGLINPLIAALSMSFSSIIVVLNALRIKK</sequence>
<keyword evidence="7 15" id="KW-0479">Metal-binding</keyword>
<keyword evidence="13" id="KW-0406">Ion transport</keyword>
<dbReference type="Pfam" id="PF12156">
    <property type="entry name" value="ATPase-cat_bd"/>
    <property type="match status" value="1"/>
</dbReference>
<dbReference type="Proteomes" id="UP000321310">
    <property type="component" value="Unassembled WGS sequence"/>
</dbReference>
<dbReference type="GO" id="GO:0005507">
    <property type="term" value="F:copper ion binding"/>
    <property type="evidence" value="ECO:0007669"/>
    <property type="project" value="TreeGrafter"/>
</dbReference>
<evidence type="ECO:0000259" key="16">
    <source>
        <dbReference type="PROSITE" id="PS50846"/>
    </source>
</evidence>
<accession>A0A5C7DRV2</accession>
<dbReference type="EMBL" id="VOWB01000030">
    <property type="protein sequence ID" value="TXE82944.1"/>
    <property type="molecule type" value="Genomic_DNA"/>
</dbReference>
<evidence type="ECO:0000313" key="17">
    <source>
        <dbReference type="EMBL" id="TXE82944.1"/>
    </source>
</evidence>
<dbReference type="PANTHER" id="PTHR43520:SF5">
    <property type="entry name" value="CATION-TRANSPORTING P-TYPE ATPASE-RELATED"/>
    <property type="match status" value="1"/>
</dbReference>
<dbReference type="GO" id="GO:0055070">
    <property type="term" value="P:copper ion homeostasis"/>
    <property type="evidence" value="ECO:0007669"/>
    <property type="project" value="TreeGrafter"/>
</dbReference>
<dbReference type="GO" id="GO:0005886">
    <property type="term" value="C:plasma membrane"/>
    <property type="evidence" value="ECO:0007669"/>
    <property type="project" value="UniProtKB-SubCell"/>
</dbReference>
<dbReference type="InterPro" id="IPR036163">
    <property type="entry name" value="HMA_dom_sf"/>
</dbReference>
<dbReference type="Pfam" id="PF00702">
    <property type="entry name" value="Hydrolase"/>
    <property type="match status" value="1"/>
</dbReference>
<feature type="domain" description="HMA" evidence="16">
    <location>
        <begin position="76"/>
        <end position="142"/>
    </location>
</feature>
<keyword evidence="9 15" id="KW-0067">ATP-binding</keyword>
<dbReference type="InterPro" id="IPR059000">
    <property type="entry name" value="ATPase_P-type_domA"/>
</dbReference>
<evidence type="ECO:0000256" key="14">
    <source>
        <dbReference type="ARBA" id="ARBA00023136"/>
    </source>
</evidence>
<dbReference type="Pfam" id="PF00122">
    <property type="entry name" value="E1-E2_ATPase"/>
    <property type="match status" value="1"/>
</dbReference>
<keyword evidence="11" id="KW-1278">Translocase</keyword>
<reference evidence="17 18" key="1">
    <citation type="submission" date="2019-07" db="EMBL/GenBank/DDBJ databases">
        <title>Rapid identification of Enteric Bacteria from Whole Genome Sequences (WGS) using Average Nucleotide Identity (ANI).</title>
        <authorList>
            <person name="Lane C."/>
        </authorList>
    </citation>
    <scope>NUCLEOTIDE SEQUENCE [LARGE SCALE GENOMIC DNA]</scope>
    <source>
        <strain evidence="17 18">2016D-0250</strain>
    </source>
</reference>
<dbReference type="PRINTS" id="PR00943">
    <property type="entry name" value="CUATPASE"/>
</dbReference>
<dbReference type="NCBIfam" id="TIGR01494">
    <property type="entry name" value="ATPase_P-type"/>
    <property type="match status" value="1"/>
</dbReference>
<feature type="transmembrane region" description="Helical" evidence="15">
    <location>
        <begin position="739"/>
        <end position="756"/>
    </location>
</feature>
<keyword evidence="8 15" id="KW-0547">Nucleotide-binding</keyword>
<evidence type="ECO:0000256" key="9">
    <source>
        <dbReference type="ARBA" id="ARBA00022840"/>
    </source>
</evidence>
<dbReference type="InterPro" id="IPR023298">
    <property type="entry name" value="ATPase_P-typ_TM_dom_sf"/>
</dbReference>
<evidence type="ECO:0000256" key="2">
    <source>
        <dbReference type="ARBA" id="ARBA00006024"/>
    </source>
</evidence>
<dbReference type="PRINTS" id="PR00942">
    <property type="entry name" value="CUATPASEI"/>
</dbReference>
<dbReference type="Gene3D" id="3.40.50.1000">
    <property type="entry name" value="HAD superfamily/HAD-like"/>
    <property type="match status" value="1"/>
</dbReference>
<proteinExistence type="inferred from homology"/>
<comment type="similarity">
    <text evidence="2 15">Belongs to the cation transport ATPase (P-type) (TC 3.A.3) family. Type IB subfamily.</text>
</comment>
<keyword evidence="10" id="KW-0460">Magnesium</keyword>
<evidence type="ECO:0000256" key="12">
    <source>
        <dbReference type="ARBA" id="ARBA00022989"/>
    </source>
</evidence>
<keyword evidence="3" id="KW-0813">Transport</keyword>
<dbReference type="GO" id="GO:0016887">
    <property type="term" value="F:ATP hydrolysis activity"/>
    <property type="evidence" value="ECO:0007669"/>
    <property type="project" value="InterPro"/>
</dbReference>
<keyword evidence="5" id="KW-0597">Phosphoprotein</keyword>
<evidence type="ECO:0000256" key="10">
    <source>
        <dbReference type="ARBA" id="ARBA00022842"/>
    </source>
</evidence>
<dbReference type="RefSeq" id="WP_147575379.1">
    <property type="nucleotide sequence ID" value="NZ_VOWB01000030.1"/>
</dbReference>
<comment type="caution">
    <text evidence="17">The sequence shown here is derived from an EMBL/GenBank/DDBJ whole genome shotgun (WGS) entry which is preliminary data.</text>
</comment>
<dbReference type="PROSITE" id="PS01229">
    <property type="entry name" value="COF_2"/>
    <property type="match status" value="1"/>
</dbReference>
<dbReference type="NCBIfam" id="TIGR01511">
    <property type="entry name" value="ATPase-IB1_Cu"/>
    <property type="match status" value="1"/>
</dbReference>
<evidence type="ECO:0000256" key="5">
    <source>
        <dbReference type="ARBA" id="ARBA00022553"/>
    </source>
</evidence>
<dbReference type="CDD" id="cd02079">
    <property type="entry name" value="P-type_ATPase_HM"/>
    <property type="match status" value="1"/>
</dbReference>
<dbReference type="PRINTS" id="PR00119">
    <property type="entry name" value="CATATPASE"/>
</dbReference>
<dbReference type="InterPro" id="IPR021993">
    <property type="entry name" value="ATPase-cat-bd"/>
</dbReference>
<keyword evidence="12 15" id="KW-1133">Transmembrane helix</keyword>